<dbReference type="EMBL" id="JAGKQQ010000001">
    <property type="protein sequence ID" value="MBP3959114.1"/>
    <property type="molecule type" value="Genomic_DNA"/>
</dbReference>
<feature type="compositionally biased region" description="Low complexity" evidence="1">
    <location>
        <begin position="267"/>
        <end position="276"/>
    </location>
</feature>
<organism evidence="3 4">
    <name type="scientific">Gemmata palustris</name>
    <dbReference type="NCBI Taxonomy" id="2822762"/>
    <lineage>
        <taxon>Bacteria</taxon>
        <taxon>Pseudomonadati</taxon>
        <taxon>Planctomycetota</taxon>
        <taxon>Planctomycetia</taxon>
        <taxon>Gemmatales</taxon>
        <taxon>Gemmataceae</taxon>
        <taxon>Gemmata</taxon>
    </lineage>
</organism>
<sequence length="352" mass="38359">MTLRRHFSAIVAVLIAPAFASAASYDTANFTTEAPTAKLAQEFGEMAEFYRKEKALEWTGREMPQWPRRCPLQVQITQGSAGGATTFTFGQEGGKPVVTSLRMEIRGDAKQLLHSVLPHEVTHTVFAHYFGRPVPRWADEGGSVLSENEDECFSHDVRCRELLNAGRGIRLRVLFRMTEYPRDMLVLYAQGYSVSHYLVRKGGDGREGRGKLLQFLGLGMQGNSAESWNAAASKVYGFDTIDALEESWLTALKNPPARVVARGTNPAGGLASSGGAPRTELRTSAAPTMPLLDPPVRAVRGTAPDREPTRPTHLPPADPTTFGSSPVVRPAAPELPPPALLLPPELPRPVNR</sequence>
<gene>
    <name evidence="3" type="ORF">J8F10_28040</name>
</gene>
<dbReference type="RefSeq" id="WP_210659647.1">
    <property type="nucleotide sequence ID" value="NZ_JAGKQQ010000001.1"/>
</dbReference>
<dbReference type="Proteomes" id="UP000676565">
    <property type="component" value="Unassembled WGS sequence"/>
</dbReference>
<evidence type="ECO:0008006" key="5">
    <source>
        <dbReference type="Google" id="ProtNLM"/>
    </source>
</evidence>
<protein>
    <recommendedName>
        <fullName evidence="5">Peptidase MA-like domain-containing protein</fullName>
    </recommendedName>
</protein>
<comment type="caution">
    <text evidence="3">The sequence shown here is derived from an EMBL/GenBank/DDBJ whole genome shotgun (WGS) entry which is preliminary data.</text>
</comment>
<evidence type="ECO:0000313" key="3">
    <source>
        <dbReference type="EMBL" id="MBP3959114.1"/>
    </source>
</evidence>
<name>A0ABS5BZG3_9BACT</name>
<evidence type="ECO:0000256" key="1">
    <source>
        <dbReference type="SAM" id="MobiDB-lite"/>
    </source>
</evidence>
<feature type="signal peptide" evidence="2">
    <location>
        <begin position="1"/>
        <end position="22"/>
    </location>
</feature>
<evidence type="ECO:0000256" key="2">
    <source>
        <dbReference type="SAM" id="SignalP"/>
    </source>
</evidence>
<evidence type="ECO:0000313" key="4">
    <source>
        <dbReference type="Proteomes" id="UP000676565"/>
    </source>
</evidence>
<feature type="region of interest" description="Disordered" evidence="1">
    <location>
        <begin position="263"/>
        <end position="352"/>
    </location>
</feature>
<keyword evidence="4" id="KW-1185">Reference proteome</keyword>
<proteinExistence type="predicted"/>
<keyword evidence="2" id="KW-0732">Signal</keyword>
<feature type="chain" id="PRO_5045403121" description="Peptidase MA-like domain-containing protein" evidence="2">
    <location>
        <begin position="23"/>
        <end position="352"/>
    </location>
</feature>
<reference evidence="3 4" key="1">
    <citation type="submission" date="2021-04" db="EMBL/GenBank/DDBJ databases">
        <authorList>
            <person name="Ivanova A."/>
        </authorList>
    </citation>
    <scope>NUCLEOTIDE SEQUENCE [LARGE SCALE GENOMIC DNA]</scope>
    <source>
        <strain evidence="3 4">G18</strain>
    </source>
</reference>
<feature type="compositionally biased region" description="Pro residues" evidence="1">
    <location>
        <begin position="333"/>
        <end position="352"/>
    </location>
</feature>
<accession>A0ABS5BZG3</accession>